<evidence type="ECO:0000259" key="6">
    <source>
        <dbReference type="PROSITE" id="PS51392"/>
    </source>
</evidence>
<evidence type="ECO:0000313" key="8">
    <source>
        <dbReference type="Proteomes" id="UP000826234"/>
    </source>
</evidence>
<dbReference type="EMBL" id="JAIPUX010000026">
    <property type="protein sequence ID" value="KAH0631715.1"/>
    <property type="molecule type" value="Genomic_DNA"/>
</dbReference>
<dbReference type="InterPro" id="IPR045133">
    <property type="entry name" value="IRE1/2-like"/>
</dbReference>
<keyword evidence="3" id="KW-0175">Coiled coil</keyword>
<organism evidence="7 8">
    <name type="scientific">Phrynosoma platyrhinos</name>
    <name type="common">Desert horned lizard</name>
    <dbReference type="NCBI Taxonomy" id="52577"/>
    <lineage>
        <taxon>Eukaryota</taxon>
        <taxon>Metazoa</taxon>
        <taxon>Chordata</taxon>
        <taxon>Craniata</taxon>
        <taxon>Vertebrata</taxon>
        <taxon>Euteleostomi</taxon>
        <taxon>Lepidosauria</taxon>
        <taxon>Squamata</taxon>
        <taxon>Bifurcata</taxon>
        <taxon>Unidentata</taxon>
        <taxon>Episquamata</taxon>
        <taxon>Toxicofera</taxon>
        <taxon>Iguania</taxon>
        <taxon>Phrynosomatidae</taxon>
        <taxon>Phrynosomatinae</taxon>
        <taxon>Phrynosoma</taxon>
    </lineage>
</organism>
<keyword evidence="8" id="KW-1185">Reference proteome</keyword>
<dbReference type="InterPro" id="IPR011009">
    <property type="entry name" value="Kinase-like_dom_sf"/>
</dbReference>
<evidence type="ECO:0000256" key="1">
    <source>
        <dbReference type="ARBA" id="ARBA00022741"/>
    </source>
</evidence>
<feature type="coiled-coil region" evidence="3">
    <location>
        <begin position="278"/>
        <end position="305"/>
    </location>
</feature>
<evidence type="ECO:0000256" key="3">
    <source>
        <dbReference type="SAM" id="Coils"/>
    </source>
</evidence>
<protein>
    <recommendedName>
        <fullName evidence="6">KEN domain-containing protein</fullName>
    </recommendedName>
</protein>
<dbReference type="Gene3D" id="1.10.510.10">
    <property type="entry name" value="Transferase(Phosphotransferase) domain 1"/>
    <property type="match status" value="1"/>
</dbReference>
<feature type="compositionally biased region" description="Low complexity" evidence="4">
    <location>
        <begin position="332"/>
        <end position="363"/>
    </location>
</feature>
<keyword evidence="5" id="KW-0812">Transmembrane</keyword>
<keyword evidence="5" id="KW-0472">Membrane</keyword>
<name>A0ABQ7TQK5_PHRPL</name>
<evidence type="ECO:0000256" key="2">
    <source>
        <dbReference type="ARBA" id="ARBA00022840"/>
    </source>
</evidence>
<dbReference type="Gene3D" id="1.20.1440.180">
    <property type="entry name" value="KEN domain"/>
    <property type="match status" value="1"/>
</dbReference>
<evidence type="ECO:0000256" key="5">
    <source>
        <dbReference type="SAM" id="Phobius"/>
    </source>
</evidence>
<keyword evidence="1" id="KW-0547">Nucleotide-binding</keyword>
<dbReference type="SMART" id="SM00580">
    <property type="entry name" value="PUG"/>
    <property type="match status" value="1"/>
</dbReference>
<keyword evidence="5" id="KW-1133">Transmembrane helix</keyword>
<reference evidence="7 8" key="1">
    <citation type="journal article" date="2022" name="Gigascience">
        <title>A chromosome-level genome assembly and annotation of the desert horned lizard, Phrynosoma platyrhinos, provides insight into chromosomal rearrangements among reptiles.</title>
        <authorList>
            <person name="Koochekian N."/>
            <person name="Ascanio A."/>
            <person name="Farleigh K."/>
            <person name="Card D.C."/>
            <person name="Schield D.R."/>
            <person name="Castoe T.A."/>
            <person name="Jezkova T."/>
        </authorList>
    </citation>
    <scope>NUCLEOTIDE SEQUENCE [LARGE SCALE GENOMIC DNA]</scope>
    <source>
        <strain evidence="7">NK-2021</strain>
    </source>
</reference>
<feature type="region of interest" description="Disordered" evidence="4">
    <location>
        <begin position="307"/>
        <end position="365"/>
    </location>
</feature>
<dbReference type="PROSITE" id="PS51392">
    <property type="entry name" value="KEN"/>
    <property type="match status" value="1"/>
</dbReference>
<proteinExistence type="predicted"/>
<dbReference type="Proteomes" id="UP000826234">
    <property type="component" value="Unassembled WGS sequence"/>
</dbReference>
<comment type="caution">
    <text evidence="7">The sequence shown here is derived from an EMBL/GenBank/DDBJ whole genome shotgun (WGS) entry which is preliminary data.</text>
</comment>
<dbReference type="SUPFAM" id="SSF56112">
    <property type="entry name" value="Protein kinase-like (PK-like)"/>
    <property type="match status" value="1"/>
</dbReference>
<feature type="domain" description="KEN" evidence="6">
    <location>
        <begin position="398"/>
        <end position="515"/>
    </location>
</feature>
<dbReference type="InterPro" id="IPR010513">
    <property type="entry name" value="KEN_dom"/>
</dbReference>
<dbReference type="PANTHER" id="PTHR13954:SF15">
    <property type="entry name" value="SERINE_THREONINE-PROTEIN KINASE_ENDORIBONUCLEASE IRE2"/>
    <property type="match status" value="1"/>
</dbReference>
<evidence type="ECO:0000313" key="7">
    <source>
        <dbReference type="EMBL" id="KAH0631715.1"/>
    </source>
</evidence>
<gene>
    <name evidence="7" type="ORF">JD844_019465</name>
</gene>
<feature type="region of interest" description="Disordered" evidence="4">
    <location>
        <begin position="219"/>
        <end position="241"/>
    </location>
</feature>
<accession>A0ABQ7TQK5</accession>
<dbReference type="CDD" id="cd10422">
    <property type="entry name" value="RNase_Ire1"/>
    <property type="match status" value="1"/>
</dbReference>
<dbReference type="Pfam" id="PF06479">
    <property type="entry name" value="Ribonuc_2-5A"/>
    <property type="match status" value="1"/>
</dbReference>
<dbReference type="InterPro" id="IPR038357">
    <property type="entry name" value="KEN_sf"/>
</dbReference>
<sequence length="517" mass="56817">MPCLAALGVPFAWAFILDPELTISSLSASATAMAHLASSGEGLLVTVGKASGEVLWMQDYGSPVVGVYTWHQDSLRRTPHLNVAGESLRYLILRSHDIRLLHWHFHSTKDFTAKTQLLPTLYVGKSSVGFYALTSLVHEGVALVPQGVMLARTDGPTTQDVTLQKSGECEITPSTEVKYPQGSIPAPHSHWLLIGHHELPPVVHTTMLRAFPEPLRRSTEPLLPSRSGLEEPARSGGHYRGHLPLETEQTEVHQEFGSWQPMAAGVVAVFWGGGLLFLVLWQQNRKQQQQLEQQLEERLQLFQQQGIVGSPPGRQSRDPLPSAALGSPPKLADPSLEPSSVSSSSEMADGGSGQSPPSGSTGSDNVVGQELIEAMLSGNPHLRPSAAQVLMHPFFWNHGKQLQFFQDVSDRIEKEPAEGPIIAALEAGSHAVVRGNWRAHISIPLQTDLRKFRTYKGSSKHHYQELPASVQETLGEVPHGFVQYFTSRFPRLLLHTHQALRMCAKEGPLQRYYCQAP</sequence>
<dbReference type="PANTHER" id="PTHR13954">
    <property type="entry name" value="IRE1-RELATED"/>
    <property type="match status" value="1"/>
</dbReference>
<feature type="transmembrane region" description="Helical" evidence="5">
    <location>
        <begin position="262"/>
        <end position="281"/>
    </location>
</feature>
<evidence type="ECO:0000256" key="4">
    <source>
        <dbReference type="SAM" id="MobiDB-lite"/>
    </source>
</evidence>
<keyword evidence="2" id="KW-0067">ATP-binding</keyword>